<keyword evidence="3 9" id="KW-0963">Cytoplasm</keyword>
<dbReference type="GO" id="GO:0016226">
    <property type="term" value="P:iron-sulfur cluster assembly"/>
    <property type="evidence" value="ECO:0007669"/>
    <property type="project" value="UniProtKB-UniRule"/>
</dbReference>
<keyword evidence="4 9" id="KW-0285">Flavoprotein</keyword>
<feature type="binding site" evidence="9">
    <location>
        <begin position="579"/>
        <end position="580"/>
    </location>
    <ligand>
        <name>NADP(+)</name>
        <dbReference type="ChEBI" id="CHEBI:58349"/>
    </ligand>
</feature>
<feature type="domain" description="FAD-binding FR-type" evidence="11">
    <location>
        <begin position="219"/>
        <end position="487"/>
    </location>
</feature>
<dbReference type="Proteomes" id="UP000315783">
    <property type="component" value="Unassembled WGS sequence"/>
</dbReference>
<dbReference type="EMBL" id="SPUK01000006">
    <property type="protein sequence ID" value="TQV96081.1"/>
    <property type="molecule type" value="Genomic_DNA"/>
</dbReference>
<comment type="subcellular location">
    <subcellularLocation>
        <location evidence="9">Cytoplasm</location>
    </subcellularLocation>
    <subcellularLocation>
        <location evidence="9">Mitochondrion</location>
    </subcellularLocation>
    <text evidence="9">Relocalizes to mitochondria after H(2)O(2) exposure.</text>
</comment>
<evidence type="ECO:0000256" key="1">
    <source>
        <dbReference type="ARBA" id="ARBA00001917"/>
    </source>
</evidence>
<dbReference type="GO" id="GO:0005829">
    <property type="term" value="C:cytosol"/>
    <property type="evidence" value="ECO:0007669"/>
    <property type="project" value="TreeGrafter"/>
</dbReference>
<comment type="catalytic activity">
    <reaction evidence="9">
        <text>2 oxidized [2Fe-2S]-[protein] + NADPH = 2 reduced [2Fe-2S]-[protein] + NADP(+) + H(+)</text>
        <dbReference type="Rhea" id="RHEA:67716"/>
        <dbReference type="Rhea" id="RHEA-COMP:17327"/>
        <dbReference type="Rhea" id="RHEA-COMP:17328"/>
        <dbReference type="ChEBI" id="CHEBI:15378"/>
        <dbReference type="ChEBI" id="CHEBI:33737"/>
        <dbReference type="ChEBI" id="CHEBI:33738"/>
        <dbReference type="ChEBI" id="CHEBI:57783"/>
        <dbReference type="ChEBI" id="CHEBI:58349"/>
    </reaction>
</comment>
<dbReference type="InterPro" id="IPR017938">
    <property type="entry name" value="Riboflavin_synthase-like_b-brl"/>
</dbReference>
<evidence type="ECO:0000256" key="8">
    <source>
        <dbReference type="ARBA" id="ARBA00023002"/>
    </source>
</evidence>
<dbReference type="PANTHER" id="PTHR19384:SF10">
    <property type="entry name" value="NADPH-DEPENDENT DIFLAVIN OXIDOREDUCTASE 1"/>
    <property type="match status" value="1"/>
</dbReference>
<comment type="cofactor">
    <cofactor evidence="1 9">
        <name>FMN</name>
        <dbReference type="ChEBI" id="CHEBI:58210"/>
    </cofactor>
</comment>
<comment type="caution">
    <text evidence="12">The sequence shown here is derived from an EMBL/GenBank/DDBJ whole genome shotgun (WGS) entry which is preliminary data.</text>
</comment>
<feature type="binding site" evidence="9">
    <location>
        <begin position="585"/>
        <end position="589"/>
    </location>
    <ligand>
        <name>NADP(+)</name>
        <dbReference type="ChEBI" id="CHEBI:58349"/>
    </ligand>
</feature>
<keyword evidence="9" id="KW-0496">Mitochondrion</keyword>
<feature type="binding site" evidence="9">
    <location>
        <begin position="15"/>
        <end position="20"/>
    </location>
    <ligand>
        <name>FMN</name>
        <dbReference type="ChEBI" id="CHEBI:58210"/>
    </ligand>
</feature>
<comment type="similarity">
    <text evidence="9">In the N-terminal section; belongs to the flavodoxin family.</text>
</comment>
<dbReference type="AlphaFoldDB" id="A0A545V308"/>
<evidence type="ECO:0000256" key="6">
    <source>
        <dbReference type="ARBA" id="ARBA00022827"/>
    </source>
</evidence>
<dbReference type="InterPro" id="IPR028879">
    <property type="entry name" value="NDOR1"/>
</dbReference>
<accession>A0A545V308</accession>
<feature type="binding site" evidence="9">
    <location>
        <position position="378"/>
    </location>
    <ligand>
        <name>FAD</name>
        <dbReference type="ChEBI" id="CHEBI:57692"/>
    </ligand>
</feature>
<feature type="binding site" evidence="9">
    <location>
        <position position="494"/>
    </location>
    <ligand>
        <name>NADP(+)</name>
        <dbReference type="ChEBI" id="CHEBI:58349"/>
    </ligand>
</feature>
<evidence type="ECO:0000313" key="13">
    <source>
        <dbReference type="Proteomes" id="UP000315783"/>
    </source>
</evidence>
<feature type="domain" description="Flavodoxin-like" evidence="10">
    <location>
        <begin position="9"/>
        <end position="153"/>
    </location>
</feature>
<dbReference type="PROSITE" id="PS50902">
    <property type="entry name" value="FLAVODOXIN_LIKE"/>
    <property type="match status" value="1"/>
</dbReference>
<feature type="binding site" evidence="9">
    <location>
        <begin position="62"/>
        <end position="65"/>
    </location>
    <ligand>
        <name>FMN</name>
        <dbReference type="ChEBI" id="CHEBI:58210"/>
    </ligand>
</feature>
<dbReference type="PRINTS" id="PR00369">
    <property type="entry name" value="FLAVODOXIN"/>
</dbReference>
<name>A0A545V308_9HYPO</name>
<evidence type="ECO:0000259" key="11">
    <source>
        <dbReference type="PROSITE" id="PS51384"/>
    </source>
</evidence>
<protein>
    <recommendedName>
        <fullName evidence="9">NADPH-dependent diflavin oxidoreductase 1</fullName>
        <ecNumber evidence="9">1.18.1.-</ecNumber>
    </recommendedName>
    <alternativeName>
        <fullName evidence="9">NADPH-dependent FMN and FAD-containing oxidoreductase</fullName>
    </alternativeName>
</protein>
<gene>
    <name evidence="9" type="primary">TAH18</name>
    <name evidence="12" type="ORF">IF1G_04664</name>
</gene>
<dbReference type="Gene3D" id="2.40.30.10">
    <property type="entry name" value="Translation factors"/>
    <property type="match status" value="1"/>
</dbReference>
<evidence type="ECO:0000256" key="3">
    <source>
        <dbReference type="ARBA" id="ARBA00022490"/>
    </source>
</evidence>
<dbReference type="OrthoDB" id="1856718at2759"/>
<evidence type="ECO:0000256" key="9">
    <source>
        <dbReference type="HAMAP-Rule" id="MF_03178"/>
    </source>
</evidence>
<dbReference type="GO" id="GO:0050660">
    <property type="term" value="F:flavin adenine dinucleotide binding"/>
    <property type="evidence" value="ECO:0007669"/>
    <property type="project" value="UniProtKB-UniRule"/>
</dbReference>
<sequence>MAVAPPRTVLILYGSETGNAQEMAEELGRTCQRLHFQSTVEEMNAVALPTLLHNELVIFVVSTTGQGDMPHNSTHFWKRMLQRRLPPDCLAPVQYTCFGLGDSTYLKFNWAARKLIRRLDQLGASPFYETFEADEQFPDGIEGSFARWSDGFSKYLLEKHPHPEGLEPIPQDVILPPRWSLEPALRDVEAATPGPPENDNSLATLSLANTPPIDLLPVLEGWTATLAVNRRTTPDSHWQDVRHVSLDVPPRPKAAPLRDGGAATEVLHCKPGDCLTIYPKNFPEDVQRLIVLMGWGAVADAPLDLSLCRPLPRGLHAPPQTTLRGLLLNNIDITAIPRRSFLKSMSFFSTDPYHKERLIEFTVPEYVDEYFDYATRARRTIIEVLEEFTSVRLPAARLLDIFPLIRGRDFSIANGGDQLRPMSQDPNAATRVDLLVALVRYQTVLRKPRQGLCSRYLASLPVGARLTVTKKDAQSPVHGAANARRPLIAMATGTGVAPVRSLIHERLTHGGDGSSSGGGIGPMLLFFGNRNRAADYFYQAEWAALGGETARATCSTGEEAGEPATVEDGRRLTVFPAFSRDQREKVYVQDLLRREAAALAALIPQRPIFAVCGGSSRMAEACRSAVWDPFLAAAGDDDAARQERRKMLDAVTWWQEIW</sequence>
<dbReference type="Gene3D" id="3.40.50.360">
    <property type="match status" value="1"/>
</dbReference>
<dbReference type="GO" id="GO:0016651">
    <property type="term" value="F:oxidoreductase activity, acting on NAD(P)H"/>
    <property type="evidence" value="ECO:0007669"/>
    <property type="project" value="UniProtKB-UniRule"/>
</dbReference>
<keyword evidence="8 9" id="KW-0560">Oxidoreductase</keyword>
<dbReference type="Pfam" id="PF00667">
    <property type="entry name" value="FAD_binding_1"/>
    <property type="match status" value="1"/>
</dbReference>
<dbReference type="InterPro" id="IPR001433">
    <property type="entry name" value="OxRdtase_FAD/NAD-bd"/>
</dbReference>
<dbReference type="SUPFAM" id="SSF63380">
    <property type="entry name" value="Riboflavin synthase domain-like"/>
    <property type="match status" value="1"/>
</dbReference>
<comment type="similarity">
    <text evidence="9">In the C-terminal section; belongs to the flavoprotein pyridine nucleotide cytochrome reductase family.</text>
</comment>
<dbReference type="InterPro" id="IPR039261">
    <property type="entry name" value="FNR_nucleotide-bd"/>
</dbReference>
<reference evidence="12 13" key="1">
    <citation type="journal article" date="2019" name="Appl. Microbiol. Biotechnol.">
        <title>Genome sequence of Isaria javanica and comparative genome analysis insights into family S53 peptidase evolution in fungal entomopathogens.</title>
        <authorList>
            <person name="Lin R."/>
            <person name="Zhang X."/>
            <person name="Xin B."/>
            <person name="Zou M."/>
            <person name="Gao Y."/>
            <person name="Qin F."/>
            <person name="Hu Q."/>
            <person name="Xie B."/>
            <person name="Cheng X."/>
        </authorList>
    </citation>
    <scope>NUCLEOTIDE SEQUENCE [LARGE SCALE GENOMIC DNA]</scope>
    <source>
        <strain evidence="12 13">IJ1G</strain>
    </source>
</reference>
<dbReference type="InterPro" id="IPR023173">
    <property type="entry name" value="NADPH_Cyt_P450_Rdtase_alpha"/>
</dbReference>
<dbReference type="PANTHER" id="PTHR19384">
    <property type="entry name" value="NITRIC OXIDE SYNTHASE-RELATED"/>
    <property type="match status" value="1"/>
</dbReference>
<dbReference type="GO" id="GO:0050661">
    <property type="term" value="F:NADP binding"/>
    <property type="evidence" value="ECO:0007669"/>
    <property type="project" value="UniProtKB-UniRule"/>
</dbReference>
<feature type="binding site" evidence="9">
    <location>
        <begin position="451"/>
        <end position="454"/>
    </location>
    <ligand>
        <name>FAD</name>
        <dbReference type="ChEBI" id="CHEBI:57692"/>
    </ligand>
</feature>
<dbReference type="PRINTS" id="PR00371">
    <property type="entry name" value="FPNCR"/>
</dbReference>
<dbReference type="GO" id="GO:0160246">
    <property type="term" value="F:NADPH-iron-sulfur [2Fe-2S] protein oxidoreductase activity"/>
    <property type="evidence" value="ECO:0007669"/>
    <property type="project" value="InterPro"/>
</dbReference>
<keyword evidence="13" id="KW-1185">Reference proteome</keyword>
<dbReference type="HAMAP" id="MF_03178">
    <property type="entry name" value="NDOR1"/>
    <property type="match status" value="1"/>
</dbReference>
<dbReference type="InterPro" id="IPR003097">
    <property type="entry name" value="CysJ-like_FAD-binding"/>
</dbReference>
<keyword evidence="6 9" id="KW-0274">FAD</keyword>
<proteinExistence type="inferred from homology"/>
<feature type="binding site" evidence="9">
    <location>
        <position position="135"/>
    </location>
    <ligand>
        <name>FMN</name>
        <dbReference type="ChEBI" id="CHEBI:58210"/>
    </ligand>
</feature>
<evidence type="ECO:0000256" key="5">
    <source>
        <dbReference type="ARBA" id="ARBA00022643"/>
    </source>
</evidence>
<evidence type="ECO:0000313" key="12">
    <source>
        <dbReference type="EMBL" id="TQV96081.1"/>
    </source>
</evidence>
<feature type="binding site" evidence="9">
    <location>
        <begin position="100"/>
        <end position="109"/>
    </location>
    <ligand>
        <name>FMN</name>
        <dbReference type="ChEBI" id="CHEBI:58210"/>
    </ligand>
</feature>
<evidence type="ECO:0000256" key="2">
    <source>
        <dbReference type="ARBA" id="ARBA00001974"/>
    </source>
</evidence>
<dbReference type="Gene3D" id="3.40.50.80">
    <property type="entry name" value="Nucleotide-binding domain of ferredoxin-NADP reductase (FNR) module"/>
    <property type="match status" value="1"/>
</dbReference>
<dbReference type="Pfam" id="PF00258">
    <property type="entry name" value="Flavodoxin_1"/>
    <property type="match status" value="1"/>
</dbReference>
<feature type="binding site" evidence="9">
    <location>
        <begin position="408"/>
        <end position="411"/>
    </location>
    <ligand>
        <name>FAD</name>
        <dbReference type="ChEBI" id="CHEBI:57692"/>
    </ligand>
</feature>
<organism evidence="12 13">
    <name type="scientific">Cordyceps javanica</name>
    <dbReference type="NCBI Taxonomy" id="43265"/>
    <lineage>
        <taxon>Eukaryota</taxon>
        <taxon>Fungi</taxon>
        <taxon>Dikarya</taxon>
        <taxon>Ascomycota</taxon>
        <taxon>Pezizomycotina</taxon>
        <taxon>Sordariomycetes</taxon>
        <taxon>Hypocreomycetidae</taxon>
        <taxon>Hypocreales</taxon>
        <taxon>Cordycipitaceae</taxon>
        <taxon>Cordyceps</taxon>
    </lineage>
</organism>
<evidence type="ECO:0000256" key="4">
    <source>
        <dbReference type="ARBA" id="ARBA00022630"/>
    </source>
</evidence>
<evidence type="ECO:0000259" key="10">
    <source>
        <dbReference type="PROSITE" id="PS50902"/>
    </source>
</evidence>
<dbReference type="PROSITE" id="PS51384">
    <property type="entry name" value="FAD_FR"/>
    <property type="match status" value="1"/>
</dbReference>
<feature type="binding site" evidence="9">
    <location>
        <position position="653"/>
    </location>
    <ligand>
        <name>FAD</name>
        <dbReference type="ChEBI" id="CHEBI:57692"/>
    </ligand>
</feature>
<dbReference type="STRING" id="43265.A0A545V308"/>
<dbReference type="InterPro" id="IPR029039">
    <property type="entry name" value="Flavoprotein-like_sf"/>
</dbReference>
<keyword evidence="5 9" id="KW-0288">FMN</keyword>
<comment type="subunit">
    <text evidence="9">Interacts with DRE2; as part of the cytosolic iron-sulfur (Fe-S) protein assembly (CIA) machinery.</text>
</comment>
<comment type="similarity">
    <text evidence="9">Belongs to the NADPH-dependent diflavin oxidoreductase NDOR1 family.</text>
</comment>
<comment type="caution">
    <text evidence="9">Lacks conserved residue(s) required for the propagation of feature annotation.</text>
</comment>
<dbReference type="InterPro" id="IPR008254">
    <property type="entry name" value="Flavodoxin/NO_synth"/>
</dbReference>
<dbReference type="FunFam" id="3.40.50.360:FF:000034">
    <property type="entry name" value="NADPH-dependent diflavin oxidoreductase 1"/>
    <property type="match status" value="1"/>
</dbReference>
<dbReference type="InterPro" id="IPR017927">
    <property type="entry name" value="FAD-bd_FR_type"/>
</dbReference>
<keyword evidence="7 9" id="KW-0521">NADP</keyword>
<comment type="cofactor">
    <cofactor evidence="2 9">
        <name>FAD</name>
        <dbReference type="ChEBI" id="CHEBI:57692"/>
    </cofactor>
</comment>
<dbReference type="SUPFAM" id="SSF52218">
    <property type="entry name" value="Flavoproteins"/>
    <property type="match status" value="1"/>
</dbReference>
<dbReference type="Gene3D" id="1.20.990.10">
    <property type="entry name" value="NADPH-cytochrome p450 Reductase, Chain A, domain 3"/>
    <property type="match status" value="1"/>
</dbReference>
<dbReference type="EC" id="1.18.1.-" evidence="9"/>
<dbReference type="InterPro" id="IPR001709">
    <property type="entry name" value="Flavoprot_Pyr_Nucl_cyt_Rdtase"/>
</dbReference>
<dbReference type="Pfam" id="PF00175">
    <property type="entry name" value="NAD_binding_1"/>
    <property type="match status" value="1"/>
</dbReference>
<evidence type="ECO:0000256" key="7">
    <source>
        <dbReference type="ARBA" id="ARBA00022857"/>
    </source>
</evidence>
<comment type="function">
    <text evidence="9">NADPH-dependent reductase which is a central component of the cytosolic iron-sulfur (Fe-S) protein assembly (CIA) machinery. Transfers electrons from NADPH via its FAD and FMN prosthetic groups to the [2Fe-2S] cluster of DRE2, another key component of the CIA machinery. In turn, this reduced cluster provides electrons for assembly of cytosolic iron-sulfur cluster proteins. Positively controls H(2)O(2)-induced cell death.</text>
</comment>
<dbReference type="InterPro" id="IPR001094">
    <property type="entry name" value="Flavdoxin-like"/>
</dbReference>
<dbReference type="GO" id="GO:0005739">
    <property type="term" value="C:mitochondrion"/>
    <property type="evidence" value="ECO:0007669"/>
    <property type="project" value="UniProtKB-SubCell"/>
</dbReference>
<dbReference type="GO" id="GO:0010181">
    <property type="term" value="F:FMN binding"/>
    <property type="evidence" value="ECO:0007669"/>
    <property type="project" value="UniProtKB-UniRule"/>
</dbReference>
<dbReference type="SUPFAM" id="SSF52343">
    <property type="entry name" value="Ferredoxin reductase-like, C-terminal NADP-linked domain"/>
    <property type="match status" value="1"/>
</dbReference>